<organism evidence="1 2">
    <name type="scientific">Clonostachys rosea f. rosea IK726</name>
    <dbReference type="NCBI Taxonomy" id="1349383"/>
    <lineage>
        <taxon>Eukaryota</taxon>
        <taxon>Fungi</taxon>
        <taxon>Dikarya</taxon>
        <taxon>Ascomycota</taxon>
        <taxon>Pezizomycotina</taxon>
        <taxon>Sordariomycetes</taxon>
        <taxon>Hypocreomycetidae</taxon>
        <taxon>Hypocreales</taxon>
        <taxon>Bionectriaceae</taxon>
        <taxon>Clonostachys</taxon>
    </lineage>
</organism>
<evidence type="ECO:0000313" key="2">
    <source>
        <dbReference type="Proteomes" id="UP000836387"/>
    </source>
</evidence>
<evidence type="ECO:0000313" key="1">
    <source>
        <dbReference type="EMBL" id="CAG9956602.1"/>
    </source>
</evidence>
<accession>A0ACA9UTI8</accession>
<reference evidence="1" key="2">
    <citation type="submission" date="2021-10" db="EMBL/GenBank/DDBJ databases">
        <authorList>
            <person name="Piombo E."/>
        </authorList>
    </citation>
    <scope>NUCLEOTIDE SEQUENCE</scope>
</reference>
<dbReference type="EMBL" id="CADEHS020000645">
    <property type="protein sequence ID" value="CAG9956602.1"/>
    <property type="molecule type" value="Genomic_DNA"/>
</dbReference>
<gene>
    <name evidence="1" type="ORF">CRV2_00008513</name>
</gene>
<name>A0ACA9UTI8_BIOOC</name>
<keyword evidence="2" id="KW-1185">Reference proteome</keyword>
<dbReference type="Proteomes" id="UP000836387">
    <property type="component" value="Unassembled WGS sequence"/>
</dbReference>
<protein>
    <submittedName>
        <fullName evidence="1">Uncharacterized protein</fullName>
    </submittedName>
</protein>
<reference evidence="1" key="1">
    <citation type="submission" date="2020-04" db="EMBL/GenBank/DDBJ databases">
        <authorList>
            <person name="Broberg M."/>
        </authorList>
    </citation>
    <scope>NUCLEOTIDE SEQUENCE</scope>
</reference>
<proteinExistence type="predicted"/>
<sequence>MKCIVLLLALAFAVNAAKPPGCNAQKTCGFLVPGAETECRDNCARNGNGKAERLCNNCCTSAAATCFTGIGNSQDFCESQFAGCH</sequence>
<comment type="caution">
    <text evidence="1">The sequence shown here is derived from an EMBL/GenBank/DDBJ whole genome shotgun (WGS) entry which is preliminary data.</text>
</comment>